<dbReference type="GeneID" id="34620455"/>
<dbReference type="InterPro" id="IPR036249">
    <property type="entry name" value="Thioredoxin-like_sf"/>
</dbReference>
<dbReference type="AlphaFoldDB" id="A0A6P6RRQ7"/>
<dbReference type="GO" id="GO:0034976">
    <property type="term" value="P:response to endoplasmic reticulum stress"/>
    <property type="evidence" value="ECO:0007669"/>
    <property type="project" value="TreeGrafter"/>
</dbReference>
<dbReference type="PANTHER" id="PTHR18929">
    <property type="entry name" value="PROTEIN DISULFIDE ISOMERASE"/>
    <property type="match status" value="1"/>
</dbReference>
<dbReference type="GO" id="GO:0006457">
    <property type="term" value="P:protein folding"/>
    <property type="evidence" value="ECO:0007669"/>
    <property type="project" value="TreeGrafter"/>
</dbReference>
<evidence type="ECO:0000256" key="1">
    <source>
        <dbReference type="ARBA" id="ARBA00006347"/>
    </source>
</evidence>
<dbReference type="Gene3D" id="3.40.30.10">
    <property type="entry name" value="Glutaredoxin"/>
    <property type="match status" value="2"/>
</dbReference>
<feature type="region of interest" description="Disordered" evidence="2">
    <location>
        <begin position="119"/>
        <end position="146"/>
    </location>
</feature>
<name>A0A6P6RRQ7_9EIME</name>
<comment type="similarity">
    <text evidence="1">Belongs to the protein disulfide isomerase family.</text>
</comment>
<dbReference type="GO" id="GO:0005783">
    <property type="term" value="C:endoplasmic reticulum"/>
    <property type="evidence" value="ECO:0007669"/>
    <property type="project" value="TreeGrafter"/>
</dbReference>
<evidence type="ECO:0000256" key="3">
    <source>
        <dbReference type="SAM" id="Phobius"/>
    </source>
</evidence>
<accession>A0A6P6RRQ7</accession>
<dbReference type="Proteomes" id="UP000515125">
    <property type="component" value="Unplaced"/>
</dbReference>
<protein>
    <submittedName>
        <fullName evidence="5">Uncharacterized protein LOC34620455</fullName>
    </submittedName>
</protein>
<feature type="compositionally biased region" description="Low complexity" evidence="2">
    <location>
        <begin position="119"/>
        <end position="132"/>
    </location>
</feature>
<keyword evidence="3" id="KW-0472">Membrane</keyword>
<gene>
    <name evidence="5" type="primary">LOC34620455</name>
</gene>
<reference evidence="5" key="1">
    <citation type="submission" date="2025-08" db="UniProtKB">
        <authorList>
            <consortium name="RefSeq"/>
        </authorList>
    </citation>
    <scope>IDENTIFICATION</scope>
</reference>
<dbReference type="PANTHER" id="PTHR18929:SF240">
    <property type="entry name" value="PROTEIN DISULFIDE-ISOMERASE"/>
    <property type="match status" value="1"/>
</dbReference>
<keyword evidence="4" id="KW-1185">Reference proteome</keyword>
<dbReference type="OrthoDB" id="427280at2759"/>
<proteinExistence type="inferred from homology"/>
<keyword evidence="3" id="KW-1133">Transmembrane helix</keyword>
<evidence type="ECO:0000313" key="5">
    <source>
        <dbReference type="RefSeq" id="XP_026190498.1"/>
    </source>
</evidence>
<keyword evidence="3" id="KW-0812">Transmembrane</keyword>
<dbReference type="RefSeq" id="XP_026190498.1">
    <property type="nucleotide sequence ID" value="XM_026334713.1"/>
</dbReference>
<feature type="transmembrane region" description="Helical" evidence="3">
    <location>
        <begin position="50"/>
        <end position="73"/>
    </location>
</feature>
<evidence type="ECO:0000313" key="4">
    <source>
        <dbReference type="Proteomes" id="UP000515125"/>
    </source>
</evidence>
<sequence length="627" mass="66012">MPVNCPSYEVSPRHLNACQPRASWRPLGASGGCWPTSVCSCRMPSPLHSLLLLLLLLAAGAGAATAAATPAAAAAPGAVHTPAHEHACSVSSSLEEELSRLLNPKTPRLQTTAARVTGAAAASEAAGPVAATDTPLDDEANERGSLSTAARAETDTAGALVSEHPAAARMAENTQAPAISWAMQQASSTNARTLARKPTSVKIDAYACGHSDVDKSAPAFLNCMCSPGVCSSALVLYAPQECEQNTSSSAAVFSAVTRAFKRLSLLHPAVVFAKKLGQEGAPLDTSEASGEAEASRVEGEETKAFFFSENATEEDVKLQILKSARSSSPLQGYCVECVSTFAAATDVKPVPPAIQKAASQLPIIDIADPSWASLLNIFTESRPVAFFFGGSEPAIVEDFAFAEAAASWGGSVTFCSSPRPSSLQSRAIDYIGIREKRLPQVLIVSDIDDPKKTTKYICPNISTKQAITECLNAFKEGRLQPYYKSAEPPKIQRGPVYELVSSQFKAVVTSSPQEVLLLLYSPNCPHSATFMPIFEELAIRVAHEESLLLARMDGTKNEVAGLNVAAQTPEKEGEEQYGVYMHPTPSMPTHPQLCHCSRAYAAATESSMPFPASAVAGSGGTAQTVVL</sequence>
<evidence type="ECO:0000256" key="2">
    <source>
        <dbReference type="SAM" id="MobiDB-lite"/>
    </source>
</evidence>
<dbReference type="GO" id="GO:0003756">
    <property type="term" value="F:protein disulfide isomerase activity"/>
    <property type="evidence" value="ECO:0007669"/>
    <property type="project" value="TreeGrafter"/>
</dbReference>
<organism evidence="4 5">
    <name type="scientific">Cyclospora cayetanensis</name>
    <dbReference type="NCBI Taxonomy" id="88456"/>
    <lineage>
        <taxon>Eukaryota</taxon>
        <taxon>Sar</taxon>
        <taxon>Alveolata</taxon>
        <taxon>Apicomplexa</taxon>
        <taxon>Conoidasida</taxon>
        <taxon>Coccidia</taxon>
        <taxon>Eucoccidiorida</taxon>
        <taxon>Eimeriorina</taxon>
        <taxon>Eimeriidae</taxon>
        <taxon>Cyclospora</taxon>
    </lineage>
</organism>
<dbReference type="SUPFAM" id="SSF52833">
    <property type="entry name" value="Thioredoxin-like"/>
    <property type="match status" value="1"/>
</dbReference>